<dbReference type="GO" id="GO:0004792">
    <property type="term" value="F:thiosulfate-cyanide sulfurtransferase activity"/>
    <property type="evidence" value="ECO:0007669"/>
    <property type="project" value="InterPro"/>
</dbReference>
<reference evidence="3" key="1">
    <citation type="submission" date="2019-12" db="EMBL/GenBank/DDBJ databases">
        <title>Genome sequencing and annotation of Brassica cretica.</title>
        <authorList>
            <person name="Studholme D.J."/>
            <person name="Sarris P."/>
        </authorList>
    </citation>
    <scope>NUCLEOTIDE SEQUENCE</scope>
    <source>
        <strain evidence="3">PFS-109/04</strain>
        <tissue evidence="3">Leaf</tissue>
    </source>
</reference>
<dbReference type="Proteomes" id="UP000712600">
    <property type="component" value="Unassembled WGS sequence"/>
</dbReference>
<feature type="region of interest" description="Disordered" evidence="1">
    <location>
        <begin position="29"/>
        <end position="55"/>
    </location>
</feature>
<dbReference type="PROSITE" id="PS00683">
    <property type="entry name" value="RHODANESE_2"/>
    <property type="match status" value="1"/>
</dbReference>
<protein>
    <recommendedName>
        <fullName evidence="2">Rhodanese domain-containing protein</fullName>
    </recommendedName>
</protein>
<comment type="caution">
    <text evidence="3">The sequence shown here is derived from an EMBL/GenBank/DDBJ whole genome shotgun (WGS) entry which is preliminary data.</text>
</comment>
<dbReference type="InterPro" id="IPR036873">
    <property type="entry name" value="Rhodanese-like_dom_sf"/>
</dbReference>
<evidence type="ECO:0000313" key="3">
    <source>
        <dbReference type="EMBL" id="KAF3542057.1"/>
    </source>
</evidence>
<dbReference type="InterPro" id="IPR001307">
    <property type="entry name" value="Thiosulphate_STrfase_CS"/>
</dbReference>
<dbReference type="InterPro" id="IPR001763">
    <property type="entry name" value="Rhodanese-like_dom"/>
</dbReference>
<organism evidence="3 4">
    <name type="scientific">Brassica cretica</name>
    <name type="common">Mustard</name>
    <dbReference type="NCBI Taxonomy" id="69181"/>
    <lineage>
        <taxon>Eukaryota</taxon>
        <taxon>Viridiplantae</taxon>
        <taxon>Streptophyta</taxon>
        <taxon>Embryophyta</taxon>
        <taxon>Tracheophyta</taxon>
        <taxon>Spermatophyta</taxon>
        <taxon>Magnoliopsida</taxon>
        <taxon>eudicotyledons</taxon>
        <taxon>Gunneridae</taxon>
        <taxon>Pentapetalae</taxon>
        <taxon>rosids</taxon>
        <taxon>malvids</taxon>
        <taxon>Brassicales</taxon>
        <taxon>Brassicaceae</taxon>
        <taxon>Brassiceae</taxon>
        <taxon>Brassica</taxon>
    </lineage>
</organism>
<dbReference type="PROSITE" id="PS50206">
    <property type="entry name" value="RHODANESE_3"/>
    <property type="match status" value="1"/>
</dbReference>
<evidence type="ECO:0000256" key="1">
    <source>
        <dbReference type="SAM" id="MobiDB-lite"/>
    </source>
</evidence>
<sequence>MALHYFISDSHREDFDFVHWERIEEYHAHGDNVDGDTSHGDGDDDEDESPDDSSDEVVMIMLMVDILLMNQQVIELWKVGGEIGCLLCEGLHRLGETEVPVYDGSWTEWATEPDLPMEGEGDESSS</sequence>
<dbReference type="EMBL" id="QGKX02001290">
    <property type="protein sequence ID" value="KAF3542057.1"/>
    <property type="molecule type" value="Genomic_DNA"/>
</dbReference>
<accession>A0A8S9QI90</accession>
<evidence type="ECO:0000313" key="4">
    <source>
        <dbReference type="Proteomes" id="UP000712600"/>
    </source>
</evidence>
<feature type="compositionally biased region" description="Basic and acidic residues" evidence="1">
    <location>
        <begin position="29"/>
        <end position="41"/>
    </location>
</feature>
<dbReference type="Gene3D" id="3.40.250.10">
    <property type="entry name" value="Rhodanese-like domain"/>
    <property type="match status" value="1"/>
</dbReference>
<dbReference type="AlphaFoldDB" id="A0A8S9QI90"/>
<dbReference type="SUPFAM" id="SSF52821">
    <property type="entry name" value="Rhodanese/Cell cycle control phosphatase"/>
    <property type="match status" value="1"/>
</dbReference>
<proteinExistence type="predicted"/>
<evidence type="ECO:0000259" key="2">
    <source>
        <dbReference type="PROSITE" id="PS50206"/>
    </source>
</evidence>
<feature type="compositionally biased region" description="Acidic residues" evidence="1">
    <location>
        <begin position="42"/>
        <end position="55"/>
    </location>
</feature>
<feature type="domain" description="Rhodanese" evidence="2">
    <location>
        <begin position="80"/>
        <end position="118"/>
    </location>
</feature>
<gene>
    <name evidence="3" type="ORF">F2Q69_00021096</name>
</gene>
<name>A0A8S9QI90_BRACR</name>